<dbReference type="CDD" id="cd07771">
    <property type="entry name" value="ASKHA_NBD_FGGY_RhaB-like"/>
    <property type="match status" value="1"/>
</dbReference>
<evidence type="ECO:0000259" key="7">
    <source>
        <dbReference type="Pfam" id="PF00370"/>
    </source>
</evidence>
<evidence type="ECO:0000256" key="5">
    <source>
        <dbReference type="ARBA" id="ARBA00022840"/>
    </source>
</evidence>
<evidence type="ECO:0000256" key="6">
    <source>
        <dbReference type="ARBA" id="ARBA00023308"/>
    </source>
</evidence>
<dbReference type="InterPro" id="IPR043129">
    <property type="entry name" value="ATPase_NBD"/>
</dbReference>
<keyword evidence="3" id="KW-0547">Nucleotide-binding</keyword>
<keyword evidence="2" id="KW-0808">Transferase</keyword>
<evidence type="ECO:0000256" key="2">
    <source>
        <dbReference type="ARBA" id="ARBA00022679"/>
    </source>
</evidence>
<gene>
    <name evidence="9" type="ordered locus">Mmcs_4389</name>
</gene>
<keyword evidence="6" id="KW-0684">Rhamnose metabolism</keyword>
<keyword evidence="5" id="KW-0067">ATP-binding</keyword>
<feature type="domain" description="Carbohydrate kinase FGGY N-terminal" evidence="7">
    <location>
        <begin position="8"/>
        <end position="246"/>
    </location>
</feature>
<dbReference type="PANTHER" id="PTHR43095">
    <property type="entry name" value="SUGAR KINASE"/>
    <property type="match status" value="1"/>
</dbReference>
<dbReference type="InterPro" id="IPR013449">
    <property type="entry name" value="Rhamnulokinase"/>
</dbReference>
<keyword evidence="4 9" id="KW-0418">Kinase</keyword>
<dbReference type="EMBL" id="CP000384">
    <property type="protein sequence ID" value="ABG10493.1"/>
    <property type="molecule type" value="Genomic_DNA"/>
</dbReference>
<dbReference type="AlphaFoldDB" id="A0A5Q5BPU0"/>
<dbReference type="InterPro" id="IPR018484">
    <property type="entry name" value="FGGY_N"/>
</dbReference>
<dbReference type="Pfam" id="PF00370">
    <property type="entry name" value="FGGY_N"/>
    <property type="match status" value="1"/>
</dbReference>
<feature type="domain" description="Carbohydrate kinase FGGY C-terminal" evidence="8">
    <location>
        <begin position="257"/>
        <end position="448"/>
    </location>
</feature>
<dbReference type="Pfam" id="PF02782">
    <property type="entry name" value="FGGY_C"/>
    <property type="match status" value="1"/>
</dbReference>
<name>A0A5Q5BPU0_MYCSS</name>
<evidence type="ECO:0000259" key="8">
    <source>
        <dbReference type="Pfam" id="PF02782"/>
    </source>
</evidence>
<comment type="similarity">
    <text evidence="1">Belongs to the FGGY kinase family.</text>
</comment>
<dbReference type="GO" id="GO:0019301">
    <property type="term" value="P:rhamnose catabolic process"/>
    <property type="evidence" value="ECO:0007669"/>
    <property type="project" value="InterPro"/>
</dbReference>
<evidence type="ECO:0000256" key="4">
    <source>
        <dbReference type="ARBA" id="ARBA00022777"/>
    </source>
</evidence>
<dbReference type="GO" id="GO:0008993">
    <property type="term" value="F:rhamnulokinase activity"/>
    <property type="evidence" value="ECO:0007669"/>
    <property type="project" value="InterPro"/>
</dbReference>
<reference evidence="9" key="1">
    <citation type="submission" date="2006-06" db="EMBL/GenBank/DDBJ databases">
        <title>Complete sequence of chromosome of Mycobacterium sp. MCS.</title>
        <authorList>
            <consortium name="US DOE Joint Genome Institute"/>
            <person name="Copeland A."/>
            <person name="Lucas S."/>
            <person name="Lapidus A."/>
            <person name="Barry K."/>
            <person name="Detter J.C."/>
            <person name="Glavina del Rio T."/>
            <person name="Hammon N."/>
            <person name="Israni S."/>
            <person name="Dalin E."/>
            <person name="Tice H."/>
            <person name="Pitluck S."/>
            <person name="Martinez M."/>
            <person name="Schmutz J."/>
            <person name="Larimer F."/>
            <person name="Land M."/>
            <person name="Hauser L."/>
            <person name="Kyrpides N."/>
            <person name="Kim E."/>
            <person name="Miller C.D."/>
            <person name="Hughes J.E."/>
            <person name="Anderson A.J."/>
            <person name="Sims R.C."/>
            <person name="Richardson P."/>
        </authorList>
    </citation>
    <scope>NUCLEOTIDE SEQUENCE [LARGE SCALE GENOMIC DNA]</scope>
    <source>
        <strain evidence="9">MCS</strain>
    </source>
</reference>
<protein>
    <submittedName>
        <fullName evidence="9">Carbohydrate kinase, FGGY</fullName>
    </submittedName>
</protein>
<proteinExistence type="inferred from homology"/>
<organism evidence="9">
    <name type="scientific">Mycobacterium sp. (strain MCS)</name>
    <dbReference type="NCBI Taxonomy" id="164756"/>
    <lineage>
        <taxon>Bacteria</taxon>
        <taxon>Bacillati</taxon>
        <taxon>Actinomycetota</taxon>
        <taxon>Actinomycetes</taxon>
        <taxon>Mycobacteriales</taxon>
        <taxon>Mycobacteriaceae</taxon>
        <taxon>Mycobacterium</taxon>
    </lineage>
</organism>
<dbReference type="InterPro" id="IPR050406">
    <property type="entry name" value="FGGY_Carb_Kinase"/>
</dbReference>
<dbReference type="InterPro" id="IPR018485">
    <property type="entry name" value="FGGY_C"/>
</dbReference>
<evidence type="ECO:0000313" key="9">
    <source>
        <dbReference type="EMBL" id="ABG10493.1"/>
    </source>
</evidence>
<dbReference type="KEGG" id="mmc:Mmcs_4389"/>
<dbReference type="Gene3D" id="3.30.420.40">
    <property type="match status" value="2"/>
</dbReference>
<dbReference type="GO" id="GO:0005524">
    <property type="term" value="F:ATP binding"/>
    <property type="evidence" value="ECO:0007669"/>
    <property type="project" value="UniProtKB-KW"/>
</dbReference>
<sequence length="481" mass="51043">MRSGQVAAVDLGATSGRVMLADVGPDRLDMTAVARFPNDPVRVWNGRRNALHWDITGLYGRVCQGLSAAARAADGLVGIGVDSWAVDYGLLREGLLLGTPHHYRDDRTATGVDLVHAVVDSEELYRRNGIQFLPFNTVYQLAVERADGLLDSADTVLLVPDLVNYWLTGRAAAERTNASTTGLLGLDGHWDTTLMRRIGLRPSLFRELVEPGSVLGPLRPEVATPLGLTDAVQVVAVGSHDTASAVAAIPMRPQEAAYISCGTWGLVGVELPAPVVSEESRTANFTNEIGVEGRVRFLRNVMGTWLLSETVRQYERDGAPGDLAVLLDQAAAASAPADVFDTDDPRFMPPGDMPARIGSWYRERGLPAPDGPAETVRAIVESLAAAFAAAVDTAARLSGVDVATVHMVGGGCRNTLLCQLTADRLGRPLLAGPVEATALGNVLLTARATGLVDGGLDALRTLVADRFPATRYVPSGAMVSW</sequence>
<evidence type="ECO:0000256" key="1">
    <source>
        <dbReference type="ARBA" id="ARBA00009156"/>
    </source>
</evidence>
<evidence type="ECO:0000256" key="3">
    <source>
        <dbReference type="ARBA" id="ARBA00022741"/>
    </source>
</evidence>
<dbReference type="SUPFAM" id="SSF53067">
    <property type="entry name" value="Actin-like ATPase domain"/>
    <property type="match status" value="2"/>
</dbReference>
<accession>A0A5Q5BPU0</accession>